<dbReference type="STRING" id="298386.PBPRB0196"/>
<dbReference type="HOGENOM" id="CLU_184191_0_0_6"/>
<name>Q6LKS1_PHOPR</name>
<dbReference type="NCBIfam" id="TIGR02450">
    <property type="entry name" value="TIGR02450 family Trp-rich protein"/>
    <property type="match status" value="1"/>
</dbReference>
<protein>
    <recommendedName>
        <fullName evidence="3">TIGR02450 family Trp-rich protein</fullName>
    </recommendedName>
</protein>
<dbReference type="Pfam" id="PF09493">
    <property type="entry name" value="DUF2389"/>
    <property type="match status" value="1"/>
</dbReference>
<accession>Q6LKS1</accession>
<evidence type="ECO:0000313" key="1">
    <source>
        <dbReference type="EMBL" id="CAG22069.1"/>
    </source>
</evidence>
<dbReference type="InterPro" id="IPR012663">
    <property type="entry name" value="CHP02450_Tryp"/>
</dbReference>
<dbReference type="Proteomes" id="UP000000593">
    <property type="component" value="Chromosome 2"/>
</dbReference>
<sequence>MMNKINPKKLLNSKWTAVNPVKKEKHFLVTEVEFEKNEVIHCLIEAVIFKRTQAIDWNDLKNKDSWLLGWK</sequence>
<dbReference type="AlphaFoldDB" id="Q6LKS1"/>
<evidence type="ECO:0008006" key="3">
    <source>
        <dbReference type="Google" id="ProtNLM"/>
    </source>
</evidence>
<gene>
    <name evidence="1" type="primary">VPA1560</name>
    <name evidence="1" type="ordered locus">PBPRB0196</name>
</gene>
<reference evidence="2" key="1">
    <citation type="journal article" date="2005" name="Science">
        <title>Life at depth: Photobacterium profundum genome sequence and expression analysis.</title>
        <authorList>
            <person name="Vezzi A."/>
            <person name="Campanaro S."/>
            <person name="D'Angelo M."/>
            <person name="Simonato F."/>
            <person name="Vitulo N."/>
            <person name="Lauro F.M."/>
            <person name="Cestaro A."/>
            <person name="Malacrida G."/>
            <person name="Simionati B."/>
            <person name="Cannata N."/>
            <person name="Romualdi C."/>
            <person name="Bartlett D.H."/>
            <person name="Valle G."/>
        </authorList>
    </citation>
    <scope>NUCLEOTIDE SEQUENCE [LARGE SCALE GENOMIC DNA]</scope>
    <source>
        <strain evidence="2">ATCC BAA-1253 / SS9</strain>
    </source>
</reference>
<evidence type="ECO:0000313" key="2">
    <source>
        <dbReference type="Proteomes" id="UP000000593"/>
    </source>
</evidence>
<keyword evidence="2" id="KW-1185">Reference proteome</keyword>
<proteinExistence type="predicted"/>
<organism evidence="1 2">
    <name type="scientific">Photobacterium profundum (strain SS9)</name>
    <dbReference type="NCBI Taxonomy" id="298386"/>
    <lineage>
        <taxon>Bacteria</taxon>
        <taxon>Pseudomonadati</taxon>
        <taxon>Pseudomonadota</taxon>
        <taxon>Gammaproteobacteria</taxon>
        <taxon>Vibrionales</taxon>
        <taxon>Vibrionaceae</taxon>
        <taxon>Photobacterium</taxon>
    </lineage>
</organism>
<dbReference type="eggNOG" id="ENOG5032YFH">
    <property type="taxonomic scope" value="Bacteria"/>
</dbReference>
<dbReference type="EMBL" id="CR378675">
    <property type="protein sequence ID" value="CAG22069.1"/>
    <property type="molecule type" value="Genomic_DNA"/>
</dbReference>
<dbReference type="KEGG" id="ppr:PBPRB0196"/>